<dbReference type="GO" id="GO:0016740">
    <property type="term" value="F:transferase activity"/>
    <property type="evidence" value="ECO:0007669"/>
    <property type="project" value="UniProtKB-KW"/>
</dbReference>
<evidence type="ECO:0000259" key="1">
    <source>
        <dbReference type="Pfam" id="PF04230"/>
    </source>
</evidence>
<dbReference type="InterPro" id="IPR007345">
    <property type="entry name" value="Polysacch_pyruvyl_Trfase"/>
</dbReference>
<dbReference type="Proteomes" id="UP001193734">
    <property type="component" value="Unassembled WGS sequence"/>
</dbReference>
<reference evidence="2 3" key="1">
    <citation type="submission" date="2020-05" db="EMBL/GenBank/DDBJ databases">
        <title>Distinct polysaccharide utilization as determinants for interspecies competition between intestinal Prevotella spp.</title>
        <authorList>
            <person name="Galvez E.J.C."/>
            <person name="Iljazovic A."/>
            <person name="Strowig T."/>
        </authorList>
    </citation>
    <scope>NUCLEOTIDE SEQUENCE [LARGE SCALE GENOMIC DNA]</scope>
    <source>
        <strain evidence="2 3">PROD</strain>
    </source>
</reference>
<comment type="caution">
    <text evidence="2">The sequence shown here is derived from an EMBL/GenBank/DDBJ whole genome shotgun (WGS) entry which is preliminary data.</text>
</comment>
<dbReference type="GeneID" id="82156710"/>
<dbReference type="EMBL" id="JABKKE010000003">
    <property type="protein sequence ID" value="NPE13288.1"/>
    <property type="molecule type" value="Genomic_DNA"/>
</dbReference>
<dbReference type="Pfam" id="PF04230">
    <property type="entry name" value="PS_pyruv_trans"/>
    <property type="match status" value="1"/>
</dbReference>
<gene>
    <name evidence="2" type="ORF">HPS55_02920</name>
</gene>
<feature type="domain" description="Polysaccharide pyruvyl transferase" evidence="1">
    <location>
        <begin position="13"/>
        <end position="313"/>
    </location>
</feature>
<keyword evidence="3" id="KW-1185">Reference proteome</keyword>
<protein>
    <submittedName>
        <fullName evidence="2">Polysaccharide pyruvyl transferase family protein</fullName>
    </submittedName>
</protein>
<name>A0ABX2AUZ8_9BACT</name>
<sequence length="370" mass="43157">MRIGILTLPLHTNYGGILQAYALQTVLERMGHEVVIFDRPYQYKISFLKALFAYPKRAVCKYLLGKKDAVVRFEELATYINSVKRKYTQPFINKYIHRFELTDFYGLRKKDFDAIVVGSDQIWRPKYNPLIETAFLDFAKTWSIRRIAYAPSFGVDKWEYNDVQTEKCKSLLNMFDAVSVREQSGVELCLKHLNHDAEWVLDPTMLLNRDDYIKLFEELGIPQSDGTLLDYILDRDDNKVALIQQIAVKTNNKPFRLNSRVEDYSAPLEERVQPPVERWLRGFYDAKFVVTDSFHACVFSILFRKPFVVVANKERGISRIESLLDYFGLMNRIVNNASEALNLSDIDYDAVYEKLENTRVESMVFLKNAL</sequence>
<accession>A0ABX2AUZ8</accession>
<evidence type="ECO:0000313" key="2">
    <source>
        <dbReference type="EMBL" id="NPE13288.1"/>
    </source>
</evidence>
<evidence type="ECO:0000313" key="3">
    <source>
        <dbReference type="Proteomes" id="UP001193734"/>
    </source>
</evidence>
<dbReference type="RefSeq" id="WP_172175818.1">
    <property type="nucleotide sequence ID" value="NZ_CASGKG010000019.1"/>
</dbReference>
<proteinExistence type="predicted"/>
<keyword evidence="2" id="KW-0808">Transferase</keyword>
<organism evidence="2 3">
    <name type="scientific">Xylanibacter rodentium</name>
    <dbReference type="NCBI Taxonomy" id="2736289"/>
    <lineage>
        <taxon>Bacteria</taxon>
        <taxon>Pseudomonadati</taxon>
        <taxon>Bacteroidota</taxon>
        <taxon>Bacteroidia</taxon>
        <taxon>Bacteroidales</taxon>
        <taxon>Prevotellaceae</taxon>
        <taxon>Xylanibacter</taxon>
    </lineage>
</organism>